<sequence length="174" mass="20375">MLDWTKLRTVGGFTLGLSSYHPTDKRSIAWVLSETYTDLELVRVVDAAKSWKDRHLASKIELSQRKYWHDEKKQTDDNIFTSLGLHIKKEDGKPRDIFDLPELYTWYRYVAWMYTLTPLTDHAVVSVLSTHYTNKELDLLFHTIKLQGLSRDRKRQCVKIETAVGNYLRALGQD</sequence>
<dbReference type="VEuPathDB" id="FungiDB:HpaG810227"/>
<dbReference type="InParanoid" id="M4BUN9"/>
<dbReference type="HOGENOM" id="CLU_1542980_0_0_1"/>
<reference evidence="2" key="1">
    <citation type="journal article" date="2010" name="Science">
        <title>Signatures of adaptation to obligate biotrophy in the Hyaloperonospora arabidopsidis genome.</title>
        <authorList>
            <person name="Baxter L."/>
            <person name="Tripathy S."/>
            <person name="Ishaque N."/>
            <person name="Boot N."/>
            <person name="Cabral A."/>
            <person name="Kemen E."/>
            <person name="Thines M."/>
            <person name="Ah-Fong A."/>
            <person name="Anderson R."/>
            <person name="Badejoko W."/>
            <person name="Bittner-Eddy P."/>
            <person name="Boore J.L."/>
            <person name="Chibucos M.C."/>
            <person name="Coates M."/>
            <person name="Dehal P."/>
            <person name="Delehaunty K."/>
            <person name="Dong S."/>
            <person name="Downton P."/>
            <person name="Dumas B."/>
            <person name="Fabro G."/>
            <person name="Fronick C."/>
            <person name="Fuerstenberg S.I."/>
            <person name="Fulton L."/>
            <person name="Gaulin E."/>
            <person name="Govers F."/>
            <person name="Hughes L."/>
            <person name="Humphray S."/>
            <person name="Jiang R.H."/>
            <person name="Judelson H."/>
            <person name="Kamoun S."/>
            <person name="Kyung K."/>
            <person name="Meijer H."/>
            <person name="Minx P."/>
            <person name="Morris P."/>
            <person name="Nelson J."/>
            <person name="Phuntumart V."/>
            <person name="Qutob D."/>
            <person name="Rehmany A."/>
            <person name="Rougon-Cardoso A."/>
            <person name="Ryden P."/>
            <person name="Torto-Alalibo T."/>
            <person name="Studholme D."/>
            <person name="Wang Y."/>
            <person name="Win J."/>
            <person name="Wood J."/>
            <person name="Clifton S.W."/>
            <person name="Rogers J."/>
            <person name="Van den Ackerveken G."/>
            <person name="Jones J.D."/>
            <person name="McDowell J.M."/>
            <person name="Beynon J."/>
            <person name="Tyler B.M."/>
        </authorList>
    </citation>
    <scope>NUCLEOTIDE SEQUENCE [LARGE SCALE GENOMIC DNA]</scope>
    <source>
        <strain evidence="2">Emoy2</strain>
    </source>
</reference>
<evidence type="ECO:0000313" key="2">
    <source>
        <dbReference type="Proteomes" id="UP000011713"/>
    </source>
</evidence>
<dbReference type="Proteomes" id="UP000011713">
    <property type="component" value="Unassembled WGS sequence"/>
</dbReference>
<protein>
    <recommendedName>
        <fullName evidence="3">RxLR effector candidate protein</fullName>
    </recommendedName>
</protein>
<name>M4BUN9_HYAAE</name>
<organism evidence="1 2">
    <name type="scientific">Hyaloperonospora arabidopsidis (strain Emoy2)</name>
    <name type="common">Downy mildew agent</name>
    <name type="synonym">Peronospora arabidopsidis</name>
    <dbReference type="NCBI Taxonomy" id="559515"/>
    <lineage>
        <taxon>Eukaryota</taxon>
        <taxon>Sar</taxon>
        <taxon>Stramenopiles</taxon>
        <taxon>Oomycota</taxon>
        <taxon>Peronosporomycetes</taxon>
        <taxon>Peronosporales</taxon>
        <taxon>Peronosporaceae</taxon>
        <taxon>Hyaloperonospora</taxon>
    </lineage>
</organism>
<evidence type="ECO:0008006" key="3">
    <source>
        <dbReference type="Google" id="ProtNLM"/>
    </source>
</evidence>
<evidence type="ECO:0000313" key="1">
    <source>
        <dbReference type="EnsemblProtists" id="HpaP810227"/>
    </source>
</evidence>
<proteinExistence type="predicted"/>
<dbReference type="EMBL" id="JH597949">
    <property type="status" value="NOT_ANNOTATED_CDS"/>
    <property type="molecule type" value="Genomic_DNA"/>
</dbReference>
<keyword evidence="2" id="KW-1185">Reference proteome</keyword>
<reference evidence="1" key="2">
    <citation type="submission" date="2015-06" db="UniProtKB">
        <authorList>
            <consortium name="EnsemblProtists"/>
        </authorList>
    </citation>
    <scope>IDENTIFICATION</scope>
    <source>
        <strain evidence="1">Emoy2</strain>
    </source>
</reference>
<dbReference type="AlphaFoldDB" id="M4BUN9"/>
<accession>M4BUN9</accession>
<dbReference type="EnsemblProtists" id="HpaT810227">
    <property type="protein sequence ID" value="HpaP810227"/>
    <property type="gene ID" value="HpaG810227"/>
</dbReference>